<organism evidence="3 4">
    <name type="scientific">Flaviaesturariibacter flavus</name>
    <dbReference type="NCBI Taxonomy" id="2502780"/>
    <lineage>
        <taxon>Bacteria</taxon>
        <taxon>Pseudomonadati</taxon>
        <taxon>Bacteroidota</taxon>
        <taxon>Chitinophagia</taxon>
        <taxon>Chitinophagales</taxon>
        <taxon>Chitinophagaceae</taxon>
        <taxon>Flaviaestuariibacter</taxon>
    </lineage>
</organism>
<dbReference type="PIRSF" id="PIRSF026631">
    <property type="entry name" value="UCP026631"/>
    <property type="match status" value="1"/>
</dbReference>
<keyword evidence="4" id="KW-1185">Reference proteome</keyword>
<dbReference type="AlphaFoldDB" id="A0A4R1BIA8"/>
<keyword evidence="1" id="KW-0472">Membrane</keyword>
<reference evidence="3 4" key="1">
    <citation type="submission" date="2019-03" db="EMBL/GenBank/DDBJ databases">
        <authorList>
            <person name="Kim M.K.M."/>
        </authorList>
    </citation>
    <scope>NUCLEOTIDE SEQUENCE [LARGE SCALE GENOMIC DNA]</scope>
    <source>
        <strain evidence="3 4">17J68-12</strain>
    </source>
</reference>
<feature type="transmembrane region" description="Helical" evidence="1">
    <location>
        <begin position="374"/>
        <end position="391"/>
    </location>
</feature>
<feature type="transmembrane region" description="Helical" evidence="1">
    <location>
        <begin position="196"/>
        <end position="220"/>
    </location>
</feature>
<dbReference type="PANTHER" id="PTHR34473">
    <property type="entry name" value="UPF0699 TRANSMEMBRANE PROTEIN YDBS"/>
    <property type="match status" value="1"/>
</dbReference>
<evidence type="ECO:0000313" key="4">
    <source>
        <dbReference type="Proteomes" id="UP000295334"/>
    </source>
</evidence>
<evidence type="ECO:0000256" key="1">
    <source>
        <dbReference type="SAM" id="Phobius"/>
    </source>
</evidence>
<keyword evidence="1" id="KW-1133">Transmembrane helix</keyword>
<dbReference type="OrthoDB" id="1049931at2"/>
<dbReference type="InterPro" id="IPR005182">
    <property type="entry name" value="YdbS-like_PH"/>
</dbReference>
<evidence type="ECO:0000313" key="3">
    <source>
        <dbReference type="EMBL" id="TCJ17016.1"/>
    </source>
</evidence>
<feature type="transmembrane region" description="Helical" evidence="1">
    <location>
        <begin position="23"/>
        <end position="42"/>
    </location>
</feature>
<dbReference type="Proteomes" id="UP000295334">
    <property type="component" value="Unassembled WGS sequence"/>
</dbReference>
<dbReference type="RefSeq" id="WP_131448181.1">
    <property type="nucleotide sequence ID" value="NZ_SJZI01000009.1"/>
</dbReference>
<feature type="domain" description="YdbS-like PH" evidence="2">
    <location>
        <begin position="84"/>
        <end position="161"/>
    </location>
</feature>
<protein>
    <recommendedName>
        <fullName evidence="2">YdbS-like PH domain-containing protein</fullName>
    </recommendedName>
</protein>
<feature type="transmembrane region" description="Helical" evidence="1">
    <location>
        <begin position="62"/>
        <end position="81"/>
    </location>
</feature>
<feature type="domain" description="YdbS-like PH" evidence="2">
    <location>
        <begin position="271"/>
        <end position="326"/>
    </location>
</feature>
<evidence type="ECO:0000259" key="2">
    <source>
        <dbReference type="Pfam" id="PF03703"/>
    </source>
</evidence>
<dbReference type="PANTHER" id="PTHR34473:SF2">
    <property type="entry name" value="UPF0699 TRANSMEMBRANE PROTEIN YDBT"/>
    <property type="match status" value="1"/>
</dbReference>
<keyword evidence="1" id="KW-0812">Transmembrane</keyword>
<name>A0A4R1BIA8_9BACT</name>
<dbReference type="InterPro" id="IPR014529">
    <property type="entry name" value="UCP026631"/>
</dbReference>
<dbReference type="EMBL" id="SJZI01000009">
    <property type="protein sequence ID" value="TCJ17016.1"/>
    <property type="molecule type" value="Genomic_DNA"/>
</dbReference>
<accession>A0A4R1BIA8</accession>
<feature type="transmembrane region" description="Helical" evidence="1">
    <location>
        <begin position="397"/>
        <end position="413"/>
    </location>
</feature>
<feature type="transmembrane region" description="Helical" evidence="1">
    <location>
        <begin position="240"/>
        <end position="262"/>
    </location>
</feature>
<feature type="domain" description="YdbS-like PH" evidence="2">
    <location>
        <begin position="416"/>
        <end position="490"/>
    </location>
</feature>
<comment type="caution">
    <text evidence="3">The sequence shown here is derived from an EMBL/GenBank/DDBJ whole genome shotgun (WGS) entry which is preliminary data.</text>
</comment>
<dbReference type="Pfam" id="PF03703">
    <property type="entry name" value="bPH_2"/>
    <property type="match status" value="3"/>
</dbReference>
<gene>
    <name evidence="3" type="ORF">EPD60_06820</name>
</gene>
<sequence>METTTTPSPAPLIDWSRPQRQPWAGFAITLLHSLKIVLRMVWPVILLRVFKTDKEEVGRKGWGLIAFVLVIVALTIIISFVQRYFFRFFIAGGELQVRKGWLKKEVISIPLERIQSVEIEEDLMHRALNLVKLRINTAGSSKTEATIDALRRPMAEALRDALLLDRSSTDQQPETGATGETAPRRRVALQLSGYDLLRLALTANHLEAFVLLLIFGWGLYDDLRPIAERIFPGRAELAAAGFKALLLLGIVVLIVTFVYSGLRTALRFYDYRVLQDDKGFSLRYGLIDRRQRVVPFEKIQYLQWRANWMRRLFGLWLLELGAVGEEELKRKQKMEIPLTGPAQVAPLAALYHPVPDVAATEVLRIHPVYPFRRLLLVGLLPLLVLLPATWAAGEEKALLLLLWPAFTFLMSTLRQRKFRLWMFGDVLYLRGGLLGESFTLLKWYKVQSAHIVQSPYQRSHELASVELHTAAGKIKVPWIPLAEAQGIVDYALYKVECEERVWM</sequence>
<proteinExistence type="predicted"/>